<sequence>MPFSELPGLQNIVLTGVDNPAIERLSDALPDASRQLMSSRKSVTNSGAILPRDSGRLKQQNRPSVSGSRKPSR</sequence>
<name>A0A448X2H2_9PLAT</name>
<feature type="compositionally biased region" description="Polar residues" evidence="1">
    <location>
        <begin position="35"/>
        <end position="47"/>
    </location>
</feature>
<reference evidence="2" key="1">
    <citation type="submission" date="2018-11" db="EMBL/GenBank/DDBJ databases">
        <authorList>
            <consortium name="Pathogen Informatics"/>
        </authorList>
    </citation>
    <scope>NUCLEOTIDE SEQUENCE</scope>
</reference>
<evidence type="ECO:0000313" key="3">
    <source>
        <dbReference type="Proteomes" id="UP000784294"/>
    </source>
</evidence>
<dbReference type="Proteomes" id="UP000784294">
    <property type="component" value="Unassembled WGS sequence"/>
</dbReference>
<keyword evidence="3" id="KW-1185">Reference proteome</keyword>
<dbReference type="AlphaFoldDB" id="A0A448X2H2"/>
<dbReference type="OrthoDB" id="196393at2759"/>
<evidence type="ECO:0000256" key="1">
    <source>
        <dbReference type="SAM" id="MobiDB-lite"/>
    </source>
</evidence>
<accession>A0A448X2H2</accession>
<feature type="region of interest" description="Disordered" evidence="1">
    <location>
        <begin position="33"/>
        <end position="73"/>
    </location>
</feature>
<comment type="caution">
    <text evidence="2">The sequence shown here is derived from an EMBL/GenBank/DDBJ whole genome shotgun (WGS) entry which is preliminary data.</text>
</comment>
<gene>
    <name evidence="2" type="ORF">PXEA_LOCUS19558</name>
</gene>
<organism evidence="2 3">
    <name type="scientific">Protopolystoma xenopodis</name>
    <dbReference type="NCBI Taxonomy" id="117903"/>
    <lineage>
        <taxon>Eukaryota</taxon>
        <taxon>Metazoa</taxon>
        <taxon>Spiralia</taxon>
        <taxon>Lophotrochozoa</taxon>
        <taxon>Platyhelminthes</taxon>
        <taxon>Monogenea</taxon>
        <taxon>Polyopisthocotylea</taxon>
        <taxon>Polystomatidea</taxon>
        <taxon>Polystomatidae</taxon>
        <taxon>Protopolystoma</taxon>
    </lineage>
</organism>
<protein>
    <submittedName>
        <fullName evidence="2">Uncharacterized protein</fullName>
    </submittedName>
</protein>
<proteinExistence type="predicted"/>
<feature type="compositionally biased region" description="Polar residues" evidence="1">
    <location>
        <begin position="57"/>
        <end position="73"/>
    </location>
</feature>
<evidence type="ECO:0000313" key="2">
    <source>
        <dbReference type="EMBL" id="VEL26118.1"/>
    </source>
</evidence>
<dbReference type="EMBL" id="CAAALY010078215">
    <property type="protein sequence ID" value="VEL26118.1"/>
    <property type="molecule type" value="Genomic_DNA"/>
</dbReference>